<name>A0A1Z4C0C2_9GAMM</name>
<proteinExistence type="predicted"/>
<evidence type="ECO:0000313" key="2">
    <source>
        <dbReference type="EMBL" id="POZ52834.1"/>
    </source>
</evidence>
<dbReference type="Pfam" id="PF07396">
    <property type="entry name" value="Porin_O_P"/>
    <property type="match status" value="1"/>
</dbReference>
<reference evidence="2 4" key="2">
    <citation type="submission" date="2017-11" db="EMBL/GenBank/DDBJ databases">
        <title>Draft Genome Sequence of Methylobacter psychrotolerans Sph1T, an Obligate Methanotroph from Low-Temperature Environments.</title>
        <authorList>
            <person name="Oshkin I.Y."/>
            <person name="Miroshnikov K."/>
            <person name="Belova S.E."/>
            <person name="Korzhenkov A."/>
            <person name="Toshchakov S.V."/>
            <person name="Dedysh S.N."/>
        </authorList>
    </citation>
    <scope>NUCLEOTIDE SEQUENCE [LARGE SCALE GENOMIC DNA]</scope>
    <source>
        <strain evidence="2 4">Sph1</strain>
    </source>
</reference>
<dbReference type="Proteomes" id="UP000197019">
    <property type="component" value="Chromosome"/>
</dbReference>
<dbReference type="EMBL" id="CP022129">
    <property type="protein sequence ID" value="ASF46963.1"/>
    <property type="molecule type" value="Genomic_DNA"/>
</dbReference>
<gene>
    <name evidence="2" type="ORF">AADEFJLK_01443</name>
    <name evidence="1" type="ORF">CEK71_13275</name>
</gene>
<dbReference type="Gene3D" id="2.40.160.10">
    <property type="entry name" value="Porin"/>
    <property type="match status" value="1"/>
</dbReference>
<evidence type="ECO:0000313" key="4">
    <source>
        <dbReference type="Proteomes" id="UP000237423"/>
    </source>
</evidence>
<keyword evidence="3" id="KW-1185">Reference proteome</keyword>
<dbReference type="InterPro" id="IPR010870">
    <property type="entry name" value="Porin_O/P"/>
</dbReference>
<dbReference type="AlphaFoldDB" id="A0A1Z4C0C2"/>
<sequence length="524" mass="57692">MKVNKTDRITGNYPQGELMKNPNRLLLTAAIHGLLAAASLDTAFADAKDQKIDLLEKRLRLLEERLNVTPNLNAPSKPDPVVQALDQKVKILERQNEVNKEIALEASKTAPKLDVSNKGISFTSADGDHSVRLRGSIQGDERFFIDDPSGSALNNRFDLRQARLWLEGRFWKYNDFKLMPDFGNGKTLLADAYIDLHYWNSAALTVGRQKTPLSLERLQGDTDGTFVERAYPTYLASNRDNGIKLHGSFGAPGQKTEYAGPIDFKNFATYEVGVFNGGGDNGAEDSYKAVADNKEVAGRLWLHPFQNSGINALEGFGAGVAASYVQPQNDSLSFASGALNLKSAIGQNTIVDYTKLKTGVSGIAADGEHYRIYPQAYWYKGPYGLMGEYVLSSQQLTGDAGRTHIKQDNSAWQIQASYVLTGENNTFQSVKPRAAFNPSKGQWGALQFAARWSELSVDKNTFQLLSASNSVSQATAWAVGFNWYLNNNTRLMADYEDTRFTGGAASGGNRPEEKAFATRLQFVF</sequence>
<dbReference type="KEGG" id="mpsy:CEK71_13275"/>
<dbReference type="InterPro" id="IPR023614">
    <property type="entry name" value="Porin_dom_sf"/>
</dbReference>
<dbReference type="SUPFAM" id="SSF56935">
    <property type="entry name" value="Porins"/>
    <property type="match status" value="1"/>
</dbReference>
<accession>A0A1Z4C0C2</accession>
<evidence type="ECO:0000313" key="1">
    <source>
        <dbReference type="EMBL" id="ASF46963.1"/>
    </source>
</evidence>
<dbReference type="Proteomes" id="UP000237423">
    <property type="component" value="Unassembled WGS sequence"/>
</dbReference>
<reference evidence="1 3" key="1">
    <citation type="submission" date="2017-06" db="EMBL/GenBank/DDBJ databases">
        <title>Genome Sequencing of the methanotroph Methylovulum psychrotolerants str. HV10-M2 isolated from a high-altitude environment.</title>
        <authorList>
            <person name="Mateos-Rivera A."/>
        </authorList>
    </citation>
    <scope>NUCLEOTIDE SEQUENCE [LARGE SCALE GENOMIC DNA]</scope>
    <source>
        <strain evidence="1 3">HV10_M2</strain>
    </source>
</reference>
<dbReference type="RefSeq" id="WP_088619835.1">
    <property type="nucleotide sequence ID" value="NZ_PGFZ01000002.1"/>
</dbReference>
<dbReference type="EMBL" id="PGFZ01000002">
    <property type="protein sequence ID" value="POZ52834.1"/>
    <property type="molecule type" value="Genomic_DNA"/>
</dbReference>
<organism evidence="1 3">
    <name type="scientific">Methylovulum psychrotolerans</name>
    <dbReference type="NCBI Taxonomy" id="1704499"/>
    <lineage>
        <taxon>Bacteria</taxon>
        <taxon>Pseudomonadati</taxon>
        <taxon>Pseudomonadota</taxon>
        <taxon>Gammaproteobacteria</taxon>
        <taxon>Methylococcales</taxon>
        <taxon>Methylococcaceae</taxon>
        <taxon>Methylovulum</taxon>
    </lineage>
</organism>
<protein>
    <submittedName>
        <fullName evidence="2">Porin</fullName>
    </submittedName>
</protein>
<evidence type="ECO:0000313" key="3">
    <source>
        <dbReference type="Proteomes" id="UP000197019"/>
    </source>
</evidence>